<reference evidence="1" key="2">
    <citation type="submission" date="2022-01" db="EMBL/GenBank/DDBJ databases">
        <authorList>
            <person name="Yamashiro T."/>
            <person name="Shiraishi A."/>
            <person name="Satake H."/>
            <person name="Nakayama K."/>
        </authorList>
    </citation>
    <scope>NUCLEOTIDE SEQUENCE</scope>
</reference>
<accession>A0ABQ5C3Y3</accession>
<comment type="caution">
    <text evidence="1">The sequence shown here is derived from an EMBL/GenBank/DDBJ whole genome shotgun (WGS) entry which is preliminary data.</text>
</comment>
<dbReference type="Proteomes" id="UP001151760">
    <property type="component" value="Unassembled WGS sequence"/>
</dbReference>
<organism evidence="1 2">
    <name type="scientific">Tanacetum coccineum</name>
    <dbReference type="NCBI Taxonomy" id="301880"/>
    <lineage>
        <taxon>Eukaryota</taxon>
        <taxon>Viridiplantae</taxon>
        <taxon>Streptophyta</taxon>
        <taxon>Embryophyta</taxon>
        <taxon>Tracheophyta</taxon>
        <taxon>Spermatophyta</taxon>
        <taxon>Magnoliopsida</taxon>
        <taxon>eudicotyledons</taxon>
        <taxon>Gunneridae</taxon>
        <taxon>Pentapetalae</taxon>
        <taxon>asterids</taxon>
        <taxon>campanulids</taxon>
        <taxon>Asterales</taxon>
        <taxon>Asteraceae</taxon>
        <taxon>Asteroideae</taxon>
        <taxon>Anthemideae</taxon>
        <taxon>Anthemidinae</taxon>
        <taxon>Tanacetum</taxon>
    </lineage>
</organism>
<evidence type="ECO:0000313" key="1">
    <source>
        <dbReference type="EMBL" id="GJT20686.1"/>
    </source>
</evidence>
<evidence type="ECO:0000313" key="2">
    <source>
        <dbReference type="Proteomes" id="UP001151760"/>
    </source>
</evidence>
<reference evidence="1" key="1">
    <citation type="journal article" date="2022" name="Int. J. Mol. Sci.">
        <title>Draft Genome of Tanacetum Coccineum: Genomic Comparison of Closely Related Tanacetum-Family Plants.</title>
        <authorList>
            <person name="Yamashiro T."/>
            <person name="Shiraishi A."/>
            <person name="Nakayama K."/>
            <person name="Satake H."/>
        </authorList>
    </citation>
    <scope>NUCLEOTIDE SEQUENCE</scope>
</reference>
<keyword evidence="2" id="KW-1185">Reference proteome</keyword>
<name>A0ABQ5C3Y3_9ASTR</name>
<proteinExistence type="predicted"/>
<sequence length="378" mass="42679">MHMRCGFVFRERCKEQGKGIHEIIRIGVSDYEAERERHDDYILMTNLQEPQHFELPEFSQSTYVESQHDSNIITSTPDMHLARGEVKQHTLTNEETNAFFESMLQYIKVELDKCVMVNRDSNAKITRLITELARYKGNKEVCADSALKKEIAMAIENEEGDKHDPNSFPKRVVVSKITPKAPITSFVVDNENGVVVVTSRKKKKKIGPNRVSGVNLSKCNLNLKYQSGSQTRKGNGEALKVDTGPMKCSLQDNGSGNTYVDEVVSIKNSFGNDMGGKYGTTVVNENVMSQPQESLWEKFKEGKVASSSKSKITSLDDDSDDDEEVYMPDSMASGGSMYGLEDDLDCYNDYWTQVYDLTPQEKAFCDQYDIFLNSHGRK</sequence>
<protein>
    <submittedName>
        <fullName evidence="1">Uncharacterized protein</fullName>
    </submittedName>
</protein>
<dbReference type="EMBL" id="BQNB010013825">
    <property type="protein sequence ID" value="GJT20686.1"/>
    <property type="molecule type" value="Genomic_DNA"/>
</dbReference>
<gene>
    <name evidence="1" type="ORF">Tco_0890623</name>
</gene>